<keyword evidence="4 7" id="KW-0689">Ribosomal protein</keyword>
<evidence type="ECO:0000313" key="11">
    <source>
        <dbReference type="EMBL" id="SET08577.1"/>
    </source>
</evidence>
<dbReference type="GO" id="GO:0003735">
    <property type="term" value="F:structural constituent of ribosome"/>
    <property type="evidence" value="ECO:0007669"/>
    <property type="project" value="InterPro"/>
</dbReference>
<dbReference type="Proteomes" id="UP000199800">
    <property type="component" value="Unassembled WGS sequence"/>
</dbReference>
<dbReference type="OrthoDB" id="9788336at2"/>
<dbReference type="Gene3D" id="3.10.430.100">
    <property type="entry name" value="Ribosomal protein L9, C-terminal domain"/>
    <property type="match status" value="1"/>
</dbReference>
<dbReference type="AlphaFoldDB" id="A0A1I0BPM2"/>
<dbReference type="RefSeq" id="WP_092477512.1">
    <property type="nucleotide sequence ID" value="NZ_FOHN01000008.1"/>
</dbReference>
<evidence type="ECO:0000256" key="4">
    <source>
        <dbReference type="ARBA" id="ARBA00022980"/>
    </source>
</evidence>
<name>A0A1I0BPM2_9FIRM</name>
<feature type="domain" description="Ribosomal protein L9" evidence="9">
    <location>
        <begin position="1"/>
        <end position="47"/>
    </location>
</feature>
<dbReference type="PANTHER" id="PTHR21368">
    <property type="entry name" value="50S RIBOSOMAL PROTEIN L9"/>
    <property type="match status" value="1"/>
</dbReference>
<dbReference type="Pfam" id="PF03948">
    <property type="entry name" value="Ribosomal_L9_C"/>
    <property type="match status" value="1"/>
</dbReference>
<dbReference type="InterPro" id="IPR036791">
    <property type="entry name" value="Ribosomal_bL9_C_sf"/>
</dbReference>
<dbReference type="InterPro" id="IPR036935">
    <property type="entry name" value="Ribosomal_bL9_N_sf"/>
</dbReference>
<evidence type="ECO:0000256" key="5">
    <source>
        <dbReference type="ARBA" id="ARBA00023274"/>
    </source>
</evidence>
<organism evidence="11 12">
    <name type="scientific">[Clostridium] polysaccharolyticum</name>
    <dbReference type="NCBI Taxonomy" id="29364"/>
    <lineage>
        <taxon>Bacteria</taxon>
        <taxon>Bacillati</taxon>
        <taxon>Bacillota</taxon>
        <taxon>Clostridia</taxon>
        <taxon>Lachnospirales</taxon>
        <taxon>Lachnospiraceae</taxon>
    </lineage>
</organism>
<evidence type="ECO:0000256" key="2">
    <source>
        <dbReference type="ARBA" id="ARBA00022730"/>
    </source>
</evidence>
<keyword evidence="3 7" id="KW-0694">RNA-binding</keyword>
<evidence type="ECO:0000256" key="8">
    <source>
        <dbReference type="SAM" id="Coils"/>
    </source>
</evidence>
<evidence type="ECO:0000256" key="6">
    <source>
        <dbReference type="ARBA" id="ARBA00035292"/>
    </source>
</evidence>
<comment type="similarity">
    <text evidence="1 7">Belongs to the bacterial ribosomal protein bL9 family.</text>
</comment>
<proteinExistence type="inferred from homology"/>
<evidence type="ECO:0000259" key="10">
    <source>
        <dbReference type="Pfam" id="PF03948"/>
    </source>
</evidence>
<dbReference type="GO" id="GO:1990904">
    <property type="term" value="C:ribonucleoprotein complex"/>
    <property type="evidence" value="ECO:0007669"/>
    <property type="project" value="UniProtKB-KW"/>
</dbReference>
<dbReference type="InterPro" id="IPR020069">
    <property type="entry name" value="Ribosomal_bL9_C"/>
</dbReference>
<dbReference type="SUPFAM" id="SSF55653">
    <property type="entry name" value="Ribosomal protein L9 C-domain"/>
    <property type="match status" value="1"/>
</dbReference>
<dbReference type="SUPFAM" id="SSF55658">
    <property type="entry name" value="L9 N-domain-like"/>
    <property type="match status" value="1"/>
</dbReference>
<feature type="domain" description="Large ribosomal subunit protein bL9 C-terminal" evidence="10">
    <location>
        <begin position="63"/>
        <end position="146"/>
    </location>
</feature>
<dbReference type="GO" id="GO:0006412">
    <property type="term" value="P:translation"/>
    <property type="evidence" value="ECO:0007669"/>
    <property type="project" value="UniProtKB-UniRule"/>
</dbReference>
<comment type="function">
    <text evidence="7">Binds to the 23S rRNA.</text>
</comment>
<dbReference type="InterPro" id="IPR009027">
    <property type="entry name" value="Ribosomal_bL9/RNase_H1_N"/>
</dbReference>
<dbReference type="InterPro" id="IPR020070">
    <property type="entry name" value="Ribosomal_bL9_N"/>
</dbReference>
<keyword evidence="12" id="KW-1185">Reference proteome</keyword>
<keyword evidence="5 7" id="KW-0687">Ribonucleoprotein</keyword>
<evidence type="ECO:0000256" key="7">
    <source>
        <dbReference type="HAMAP-Rule" id="MF_00503"/>
    </source>
</evidence>
<reference evidence="11 12" key="1">
    <citation type="submission" date="2016-10" db="EMBL/GenBank/DDBJ databases">
        <authorList>
            <person name="de Groot N.N."/>
        </authorList>
    </citation>
    <scope>NUCLEOTIDE SEQUENCE [LARGE SCALE GENOMIC DNA]</scope>
    <source>
        <strain evidence="11 12">DSM 1801</strain>
    </source>
</reference>
<dbReference type="Gene3D" id="3.40.5.10">
    <property type="entry name" value="Ribosomal protein L9, N-terminal domain"/>
    <property type="match status" value="1"/>
</dbReference>
<dbReference type="STRING" id="29364.SAMN04487772_10832"/>
<sequence>MQVILLQDVKSLGKKGETVKVNDGYARNFILPKKLGVEANAKNLNDLKLQKANEEKKALEILEEAKAFAEALKDKEVIVKLKSGNDGKTFGSISTKEIAHAAKEQLGYDIDKKKMHLADQIRSLGVYNVPIKLHPKVTGELKVKVQEL</sequence>
<protein>
    <recommendedName>
        <fullName evidence="6 7">Large ribosomal subunit protein bL9</fullName>
    </recommendedName>
</protein>
<gene>
    <name evidence="7" type="primary">rplI</name>
    <name evidence="11" type="ORF">SAMN04487772_10832</name>
</gene>
<dbReference type="InterPro" id="IPR020594">
    <property type="entry name" value="Ribosomal_bL9_bac/chp"/>
</dbReference>
<dbReference type="HAMAP" id="MF_00503">
    <property type="entry name" value="Ribosomal_bL9"/>
    <property type="match status" value="1"/>
</dbReference>
<accession>A0A1I0BPM2</accession>
<keyword evidence="2 7" id="KW-0699">rRNA-binding</keyword>
<feature type="coiled-coil region" evidence="8">
    <location>
        <begin position="37"/>
        <end position="72"/>
    </location>
</feature>
<evidence type="ECO:0000256" key="1">
    <source>
        <dbReference type="ARBA" id="ARBA00010605"/>
    </source>
</evidence>
<dbReference type="EMBL" id="FOHN01000008">
    <property type="protein sequence ID" value="SET08577.1"/>
    <property type="molecule type" value="Genomic_DNA"/>
</dbReference>
<dbReference type="GO" id="GO:0005840">
    <property type="term" value="C:ribosome"/>
    <property type="evidence" value="ECO:0007669"/>
    <property type="project" value="UniProtKB-KW"/>
</dbReference>
<evidence type="ECO:0000313" key="12">
    <source>
        <dbReference type="Proteomes" id="UP000199800"/>
    </source>
</evidence>
<dbReference type="InterPro" id="IPR000244">
    <property type="entry name" value="Ribosomal_bL9"/>
</dbReference>
<dbReference type="NCBIfam" id="TIGR00158">
    <property type="entry name" value="L9"/>
    <property type="match status" value="1"/>
</dbReference>
<dbReference type="Pfam" id="PF01281">
    <property type="entry name" value="Ribosomal_L9_N"/>
    <property type="match status" value="1"/>
</dbReference>
<keyword evidence="8" id="KW-0175">Coiled coil</keyword>
<evidence type="ECO:0000259" key="9">
    <source>
        <dbReference type="Pfam" id="PF01281"/>
    </source>
</evidence>
<dbReference type="GO" id="GO:0019843">
    <property type="term" value="F:rRNA binding"/>
    <property type="evidence" value="ECO:0007669"/>
    <property type="project" value="UniProtKB-UniRule"/>
</dbReference>
<evidence type="ECO:0000256" key="3">
    <source>
        <dbReference type="ARBA" id="ARBA00022884"/>
    </source>
</evidence>